<dbReference type="EMBL" id="FLYE01000009">
    <property type="protein sequence ID" value="SCA56081.1"/>
    <property type="molecule type" value="Genomic_DNA"/>
</dbReference>
<protein>
    <submittedName>
        <fullName evidence="1">Uncharacterized protein</fullName>
    </submittedName>
</protein>
<dbReference type="STRING" id="1867952.MTBPR1_170027"/>
<evidence type="ECO:0000313" key="1">
    <source>
        <dbReference type="EMBL" id="SCA56081.1"/>
    </source>
</evidence>
<dbReference type="Proteomes" id="UP000231658">
    <property type="component" value="Unassembled WGS sequence"/>
</dbReference>
<keyword evidence="2" id="KW-1185">Reference proteome</keyword>
<dbReference type="AlphaFoldDB" id="A0A1C3RFQ2"/>
<sequence length="47" mass="5556">MFSFIYIFNLLNFSYIPNPINTKLYNILEGLSKNTYDFAKEGLSKWS</sequence>
<reference evidence="1 2" key="1">
    <citation type="submission" date="2016-07" db="EMBL/GenBank/DDBJ databases">
        <authorList>
            <person name="Lefevre C.T."/>
        </authorList>
    </citation>
    <scope>NUCLEOTIDE SEQUENCE [LARGE SCALE GENOMIC DNA]</scope>
    <source>
        <strain evidence="1">PR1</strain>
    </source>
</reference>
<name>A0A1C3RFQ2_9PROT</name>
<organism evidence="1 2">
    <name type="scientific">Candidatus Terasakiella magnetica</name>
    <dbReference type="NCBI Taxonomy" id="1867952"/>
    <lineage>
        <taxon>Bacteria</taxon>
        <taxon>Pseudomonadati</taxon>
        <taxon>Pseudomonadota</taxon>
        <taxon>Alphaproteobacteria</taxon>
        <taxon>Rhodospirillales</taxon>
        <taxon>Terasakiellaceae</taxon>
        <taxon>Terasakiella</taxon>
    </lineage>
</organism>
<accession>A0A1C3RFQ2</accession>
<gene>
    <name evidence="1" type="ORF">MTBPR1_170027</name>
</gene>
<evidence type="ECO:0000313" key="2">
    <source>
        <dbReference type="Proteomes" id="UP000231658"/>
    </source>
</evidence>
<proteinExistence type="predicted"/>